<dbReference type="InterPro" id="IPR027081">
    <property type="entry name" value="CyclinH/Ccl1"/>
</dbReference>
<dbReference type="AlphaFoldDB" id="A0A8B7XWH8"/>
<dbReference type="CDD" id="cd20524">
    <property type="entry name" value="CYCLIN_CCNH_rpt1"/>
    <property type="match status" value="1"/>
</dbReference>
<dbReference type="GO" id="GO:0070985">
    <property type="term" value="C:transcription factor TFIIK complex"/>
    <property type="evidence" value="ECO:0007669"/>
    <property type="project" value="InterPro"/>
</dbReference>
<gene>
    <name evidence="11" type="primary">LOC110976347</name>
</gene>
<dbReference type="InterPro" id="IPR031658">
    <property type="entry name" value="Cyclin_C_2"/>
</dbReference>
<dbReference type="GO" id="GO:0006357">
    <property type="term" value="P:regulation of transcription by RNA polymerase II"/>
    <property type="evidence" value="ECO:0007669"/>
    <property type="project" value="InterPro"/>
</dbReference>
<dbReference type="Gene3D" id="1.10.472.10">
    <property type="entry name" value="Cyclin-like"/>
    <property type="match status" value="2"/>
</dbReference>
<dbReference type="KEGG" id="aplc:110976347"/>
<dbReference type="InterPro" id="IPR043198">
    <property type="entry name" value="Cyclin/Ssn8"/>
</dbReference>
<dbReference type="InterPro" id="IPR006671">
    <property type="entry name" value="Cyclin_N"/>
</dbReference>
<dbReference type="CDD" id="cd20525">
    <property type="entry name" value="CYCLIN_CCNH_rpt2"/>
    <property type="match status" value="1"/>
</dbReference>
<evidence type="ECO:0000256" key="8">
    <source>
        <dbReference type="SAM" id="MobiDB-lite"/>
    </source>
</evidence>
<comment type="function">
    <text evidence="5">Regulates CDK7, the catalytic subunit of the CDK-activating kinase (CAK) enzymatic complex. CAK activates the cyclin-associated kinases CDK1, CDK2, CDK4 and CDK6 by threonine phosphorylation. CAK complexed to the core-TFIIH basal transcription factor activates RNA polymerase II by serine phosphorylation of the repetitive C-terminal domain (CTD) of its large subunit (POLR2A), allowing its escape from the promoter and elongation of the transcripts. Involved in cell cycle control and in RNA transcription by RNA polymerase II. Its expression and activity are constant throughout the cell cycle.</text>
</comment>
<evidence type="ECO:0000256" key="1">
    <source>
        <dbReference type="ARBA" id="ARBA00008638"/>
    </source>
</evidence>
<dbReference type="GeneID" id="110976347"/>
<evidence type="ECO:0000313" key="11">
    <source>
        <dbReference type="RefSeq" id="XP_022085228.1"/>
    </source>
</evidence>
<comment type="subunit">
    <text evidence="6">Associates primarily with CDK7 and MAT1 to form the CAK complex. CAK can further associate with the core-TFIIH to form the TFIIH basal transcription factor.</text>
</comment>
<dbReference type="InterPro" id="IPR013763">
    <property type="entry name" value="Cyclin-like_dom"/>
</dbReference>
<evidence type="ECO:0000313" key="10">
    <source>
        <dbReference type="Proteomes" id="UP000694845"/>
    </source>
</evidence>
<feature type="compositionally biased region" description="Basic and acidic residues" evidence="8">
    <location>
        <begin position="343"/>
        <end position="358"/>
    </location>
</feature>
<organism evidence="10 11">
    <name type="scientific">Acanthaster planci</name>
    <name type="common">Crown-of-thorns starfish</name>
    <dbReference type="NCBI Taxonomy" id="133434"/>
    <lineage>
        <taxon>Eukaryota</taxon>
        <taxon>Metazoa</taxon>
        <taxon>Echinodermata</taxon>
        <taxon>Eleutherozoa</taxon>
        <taxon>Asterozoa</taxon>
        <taxon>Asteroidea</taxon>
        <taxon>Valvatacea</taxon>
        <taxon>Valvatida</taxon>
        <taxon>Acanthasteridae</taxon>
        <taxon>Acanthaster</taxon>
    </lineage>
</organism>
<keyword evidence="4" id="KW-0131">Cell cycle</keyword>
<keyword evidence="3 7" id="KW-0195">Cyclin</keyword>
<dbReference type="OrthoDB" id="340962at2759"/>
<dbReference type="Pfam" id="PF00134">
    <property type="entry name" value="Cyclin_N"/>
    <property type="match status" value="1"/>
</dbReference>
<dbReference type="RefSeq" id="XP_022085228.1">
    <property type="nucleotide sequence ID" value="XM_022229536.1"/>
</dbReference>
<evidence type="ECO:0000256" key="4">
    <source>
        <dbReference type="ARBA" id="ARBA00023306"/>
    </source>
</evidence>
<dbReference type="FunFam" id="1.10.472.10:FF:000029">
    <property type="entry name" value="Cyclin h"/>
    <property type="match status" value="1"/>
</dbReference>
<keyword evidence="10" id="KW-1185">Reference proteome</keyword>
<proteinExistence type="inferred from homology"/>
<dbReference type="InterPro" id="IPR036915">
    <property type="entry name" value="Cyclin-like_sf"/>
</dbReference>
<dbReference type="PANTHER" id="PTHR10026">
    <property type="entry name" value="CYCLIN"/>
    <property type="match status" value="1"/>
</dbReference>
<feature type="domain" description="Cyclin-like" evidence="9">
    <location>
        <begin position="93"/>
        <end position="180"/>
    </location>
</feature>
<evidence type="ECO:0000256" key="6">
    <source>
        <dbReference type="ARBA" id="ARBA00026042"/>
    </source>
</evidence>
<evidence type="ECO:0000256" key="2">
    <source>
        <dbReference type="ARBA" id="ARBA00019496"/>
    </source>
</evidence>
<evidence type="ECO:0000256" key="3">
    <source>
        <dbReference type="ARBA" id="ARBA00023127"/>
    </source>
</evidence>
<accession>A0A8B7XWH8</accession>
<reference evidence="11" key="1">
    <citation type="submission" date="2025-08" db="UniProtKB">
        <authorList>
            <consortium name="RefSeq"/>
        </authorList>
    </citation>
    <scope>IDENTIFICATION</scope>
</reference>
<dbReference type="CTD" id="902"/>
<dbReference type="NCBIfam" id="TIGR00569">
    <property type="entry name" value="ccl1"/>
    <property type="match status" value="1"/>
</dbReference>
<sequence length="358" mass="41702">MVHYGKGFPSCRFSDYSFELKIINVNRRTMFQSSTQKHFWTFSNEQDIYTLRREANSTYINQHKGAAKRMGQDVKSFFLLAEEEHILCRHYEHLLRDFCRRFEPPMPPAVKGTACAYFKRFYLRNTVMDYHPKFIMLTCVYLACKVEEFNVSITQFCANLSSDQERAAELILVHELLVMQQLDFHLTVHNPLRPLEGFLIDIKTRFSSLSNPEQLRKSADEFLQRSFASDVCLLYTPSQIALTALVTSAAKQRVNIDKYVTDFLLKSSDKKELRDLVSTIKRVRSMVNNIPPLDIEVVKALEEKLEKCGNPELNPDSEEYKRKQQEFLDAEDEDFSLGISSAQDKKSQRREVELLMSV</sequence>
<dbReference type="Pfam" id="PF16899">
    <property type="entry name" value="Cyclin_C_2"/>
    <property type="match status" value="1"/>
</dbReference>
<dbReference type="GO" id="GO:0016538">
    <property type="term" value="F:cyclin-dependent protein serine/threonine kinase regulator activity"/>
    <property type="evidence" value="ECO:0007669"/>
    <property type="project" value="InterPro"/>
</dbReference>
<protein>
    <recommendedName>
        <fullName evidence="2">Cyclin-H</fullName>
    </recommendedName>
</protein>
<evidence type="ECO:0000256" key="7">
    <source>
        <dbReference type="RuleBase" id="RU000383"/>
    </source>
</evidence>
<dbReference type="SUPFAM" id="SSF47954">
    <property type="entry name" value="Cyclin-like"/>
    <property type="match status" value="2"/>
</dbReference>
<dbReference type="Proteomes" id="UP000694845">
    <property type="component" value="Unplaced"/>
</dbReference>
<evidence type="ECO:0000259" key="9">
    <source>
        <dbReference type="SMART" id="SM00385"/>
    </source>
</evidence>
<comment type="similarity">
    <text evidence="1">Belongs to the cyclin family. Cyclin C subfamily.</text>
</comment>
<dbReference type="SMART" id="SM00385">
    <property type="entry name" value="CYCLIN"/>
    <property type="match status" value="1"/>
</dbReference>
<dbReference type="GO" id="GO:0006351">
    <property type="term" value="P:DNA-templated transcription"/>
    <property type="evidence" value="ECO:0007669"/>
    <property type="project" value="InterPro"/>
</dbReference>
<evidence type="ECO:0000256" key="5">
    <source>
        <dbReference type="ARBA" id="ARBA00025343"/>
    </source>
</evidence>
<feature type="region of interest" description="Disordered" evidence="8">
    <location>
        <begin position="332"/>
        <end position="358"/>
    </location>
</feature>
<name>A0A8B7XWH8_ACAPL</name>